<keyword evidence="6" id="KW-0326">Glycosidase</keyword>
<dbReference type="Proteomes" id="UP000257144">
    <property type="component" value="Unassembled WGS sequence"/>
</dbReference>
<evidence type="ECO:0000259" key="8">
    <source>
        <dbReference type="Pfam" id="PF01915"/>
    </source>
</evidence>
<dbReference type="PANTHER" id="PTHR30620:SF16">
    <property type="entry name" value="LYSOSOMAL BETA GLUCOSIDASE"/>
    <property type="match status" value="1"/>
</dbReference>
<dbReference type="RefSeq" id="WP_115450605.1">
    <property type="nucleotide sequence ID" value="NZ_QNQT01000001.1"/>
</dbReference>
<keyword evidence="10" id="KW-1185">Reference proteome</keyword>
<dbReference type="PANTHER" id="PTHR30620">
    <property type="entry name" value="PERIPLASMIC BETA-GLUCOSIDASE-RELATED"/>
    <property type="match status" value="1"/>
</dbReference>
<evidence type="ECO:0000256" key="1">
    <source>
        <dbReference type="ARBA" id="ARBA00000448"/>
    </source>
</evidence>
<dbReference type="PRINTS" id="PR00133">
    <property type="entry name" value="GLHYDRLASE3"/>
</dbReference>
<comment type="caution">
    <text evidence="9">The sequence shown here is derived from an EMBL/GenBank/DDBJ whole genome shotgun (WGS) entry which is preliminary data.</text>
</comment>
<evidence type="ECO:0000313" key="9">
    <source>
        <dbReference type="EMBL" id="RDU38690.1"/>
    </source>
</evidence>
<dbReference type="EMBL" id="QNQT01000001">
    <property type="protein sequence ID" value="RDU38690.1"/>
    <property type="molecule type" value="Genomic_DNA"/>
</dbReference>
<dbReference type="EC" id="3.2.1.21" evidence="3"/>
<dbReference type="GO" id="GO:0008422">
    <property type="term" value="F:beta-glucosidase activity"/>
    <property type="evidence" value="ECO:0007669"/>
    <property type="project" value="UniProtKB-EC"/>
</dbReference>
<dbReference type="Pfam" id="PF01915">
    <property type="entry name" value="Glyco_hydro_3_C"/>
    <property type="match status" value="1"/>
</dbReference>
<feature type="domain" description="Glycoside hydrolase family 3 C-terminal" evidence="8">
    <location>
        <begin position="491"/>
        <end position="685"/>
    </location>
</feature>
<dbReference type="GO" id="GO:0009251">
    <property type="term" value="P:glucan catabolic process"/>
    <property type="evidence" value="ECO:0007669"/>
    <property type="project" value="TreeGrafter"/>
</dbReference>
<dbReference type="InterPro" id="IPR017853">
    <property type="entry name" value="GH"/>
</dbReference>
<dbReference type="Pfam" id="PF00933">
    <property type="entry name" value="Glyco_hydro_3"/>
    <property type="match status" value="1"/>
</dbReference>
<proteinExistence type="inferred from homology"/>
<keyword evidence="4" id="KW-0732">Signal</keyword>
<dbReference type="InterPro" id="IPR036881">
    <property type="entry name" value="Glyco_hydro_3_C_sf"/>
</dbReference>
<organism evidence="9 10">
    <name type="scientific">Neobacillus piezotolerans</name>
    <dbReference type="NCBI Taxonomy" id="2259171"/>
    <lineage>
        <taxon>Bacteria</taxon>
        <taxon>Bacillati</taxon>
        <taxon>Bacillota</taxon>
        <taxon>Bacilli</taxon>
        <taxon>Bacillales</taxon>
        <taxon>Bacillaceae</taxon>
        <taxon>Neobacillus</taxon>
    </lineage>
</organism>
<dbReference type="AlphaFoldDB" id="A0A3D8GW52"/>
<dbReference type="SUPFAM" id="SSF52279">
    <property type="entry name" value="Beta-D-glucan exohydrolase, C-terminal domain"/>
    <property type="match status" value="1"/>
</dbReference>
<dbReference type="Gene3D" id="3.20.20.300">
    <property type="entry name" value="Glycoside hydrolase, family 3, N-terminal domain"/>
    <property type="match status" value="1"/>
</dbReference>
<name>A0A3D8GW52_9BACI</name>
<evidence type="ECO:0000256" key="5">
    <source>
        <dbReference type="ARBA" id="ARBA00022801"/>
    </source>
</evidence>
<dbReference type="OrthoDB" id="9805821at2"/>
<evidence type="ECO:0000256" key="2">
    <source>
        <dbReference type="ARBA" id="ARBA00005336"/>
    </source>
</evidence>
<comment type="catalytic activity">
    <reaction evidence="1">
        <text>Hydrolysis of terminal, non-reducing beta-D-glucosyl residues with release of beta-D-glucose.</text>
        <dbReference type="EC" id="3.2.1.21"/>
    </reaction>
</comment>
<dbReference type="InterPro" id="IPR001764">
    <property type="entry name" value="Glyco_hydro_3_N"/>
</dbReference>
<evidence type="ECO:0000256" key="4">
    <source>
        <dbReference type="ARBA" id="ARBA00022729"/>
    </source>
</evidence>
<accession>A0A3D8GW52</accession>
<dbReference type="InterPro" id="IPR051915">
    <property type="entry name" value="Cellulose_Degrad_GH3"/>
</dbReference>
<evidence type="ECO:0000313" key="10">
    <source>
        <dbReference type="Proteomes" id="UP000257144"/>
    </source>
</evidence>
<dbReference type="InterPro" id="IPR002772">
    <property type="entry name" value="Glyco_hydro_3_C"/>
</dbReference>
<evidence type="ECO:0000256" key="6">
    <source>
        <dbReference type="ARBA" id="ARBA00023295"/>
    </source>
</evidence>
<gene>
    <name evidence="9" type="ORF">DRW41_03780</name>
</gene>
<protein>
    <recommendedName>
        <fullName evidence="3">beta-glucosidase</fullName>
        <ecNumber evidence="3">3.2.1.21</ecNumber>
    </recommendedName>
</protein>
<dbReference type="Gene3D" id="3.40.50.1700">
    <property type="entry name" value="Glycoside hydrolase family 3 C-terminal domain"/>
    <property type="match status" value="1"/>
</dbReference>
<feature type="domain" description="Glycoside hydrolase family 3 N-terminal" evidence="7">
    <location>
        <begin position="109"/>
        <end position="451"/>
    </location>
</feature>
<dbReference type="SUPFAM" id="SSF51445">
    <property type="entry name" value="(Trans)glycosidases"/>
    <property type="match status" value="1"/>
</dbReference>
<evidence type="ECO:0000256" key="3">
    <source>
        <dbReference type="ARBA" id="ARBA00012744"/>
    </source>
</evidence>
<keyword evidence="5 9" id="KW-0378">Hydrolase</keyword>
<sequence length="705" mass="79196">MNYLLKRDSKKWWILFLNKGSVFMGLMLKKIISFSLVVLLTFSLFVPQAGAEKRQQTAQPIIDARAKKTLTVEGKTFKDLNGNGQLDPYENWQLSDNERARDLISKMTLQEKAGLLVIPEFPKFQEGKLVLPNKMINQTTRYFIFREFPSADVIAGYNNQIQEAAEATRLGIPAVIISNPRNHPANAPNLEAAGQFSYWPDPLGLAATRDLNLISEFARISGREFRASGIRKLYGYSADVSTDPEWPRIDETFGEDPRIISDIIFRIVKGYQGDILNENSVSTTVRHFPGGGAREEGKDPHFEEGQYNIYPTKGSLVRYHIPPFRAAIAADTTSIMPYYAYPSNKSAEQGLPRFSPEQQFEEVGFAMNKSFITDYLRGQLGFLGYVNSDTSAVVDRAWGALDLPVEQRFAKALNAGTNIFSGVSNPTPIITAVNQGLVSVDRINRSATYLLTEMMKLGLFENPYVDPKNALTIANDPASQERADLAHRKSVVLMRNDNNLLPLTDEKIRGVRLYVEMFPGGTNGAATQRLRETIRNYDKNITLTDNLENATHALIWIMPKQDILKRFPQLLIGPETEVSQIARINQIQKRVPTITAINLRSPWLLNNIEPNAASFIGTFGTKPEALIDVIRGRFNPVGKLPFTMPANQQAVDNEVGDIPGFREDPSYVYRAKSGDAYIYNFGLSYSTARNERNGFFDRLKDFFGQ</sequence>
<evidence type="ECO:0000259" key="7">
    <source>
        <dbReference type="Pfam" id="PF00933"/>
    </source>
</evidence>
<reference evidence="9 10" key="1">
    <citation type="submission" date="2018-07" db="EMBL/GenBank/DDBJ databases">
        <title>Bacillus sp. YLB-04 draft genome sequence.</title>
        <authorList>
            <person name="Yu L."/>
            <person name="Tang X."/>
        </authorList>
    </citation>
    <scope>NUCLEOTIDE SEQUENCE [LARGE SCALE GENOMIC DNA]</scope>
    <source>
        <strain evidence="9 10">YLB-04</strain>
    </source>
</reference>
<dbReference type="InterPro" id="IPR036962">
    <property type="entry name" value="Glyco_hydro_3_N_sf"/>
</dbReference>
<comment type="similarity">
    <text evidence="2">Belongs to the glycosyl hydrolase 3 family.</text>
</comment>